<dbReference type="GO" id="GO:0008714">
    <property type="term" value="F:AMP nucleosidase activity"/>
    <property type="evidence" value="ECO:0007669"/>
    <property type="project" value="UniProtKB-EC"/>
</dbReference>
<evidence type="ECO:0000313" key="5">
    <source>
        <dbReference type="EMBL" id="RAI27740.1"/>
    </source>
</evidence>
<dbReference type="InterPro" id="IPR031100">
    <property type="entry name" value="LOG_fam"/>
</dbReference>
<evidence type="ECO:0000256" key="2">
    <source>
        <dbReference type="ARBA" id="ARBA00011985"/>
    </source>
</evidence>
<dbReference type="Pfam" id="PF03641">
    <property type="entry name" value="Lysine_decarbox"/>
    <property type="match status" value="1"/>
</dbReference>
<feature type="region of interest" description="Disordered" evidence="4">
    <location>
        <begin position="1"/>
        <end position="36"/>
    </location>
</feature>
<name>A0A327JMM3_9HYPH</name>
<accession>A0A327JMM3</accession>
<dbReference type="Gene3D" id="3.40.50.450">
    <property type="match status" value="1"/>
</dbReference>
<proteinExistence type="predicted"/>
<protein>
    <recommendedName>
        <fullName evidence="3">AMP nucleosidase</fullName>
        <ecNumber evidence="2">3.2.2.4</ecNumber>
    </recommendedName>
    <alternativeName>
        <fullName evidence="3">AMP nucleosidase</fullName>
    </alternativeName>
</protein>
<dbReference type="EC" id="3.2.2.4" evidence="2"/>
<gene>
    <name evidence="5" type="ORF">CH339_09345</name>
</gene>
<dbReference type="AlphaFoldDB" id="A0A327JMM3"/>
<feature type="compositionally biased region" description="Basic and acidic residues" evidence="4">
    <location>
        <begin position="18"/>
        <end position="27"/>
    </location>
</feature>
<dbReference type="PANTHER" id="PTHR43393:SF3">
    <property type="entry name" value="LYSINE DECARBOXYLASE-LIKE PROTEIN"/>
    <property type="match status" value="1"/>
</dbReference>
<dbReference type="PANTHER" id="PTHR43393">
    <property type="entry name" value="CYTOKININ RIBOSIDE 5'-MONOPHOSPHATE PHOSPHORIBOHYDROLASE"/>
    <property type="match status" value="1"/>
</dbReference>
<dbReference type="RefSeq" id="WP_111434088.1">
    <property type="nucleotide sequence ID" value="NZ_JACIGG010000018.1"/>
</dbReference>
<sequence length="280" mass="31278">MQDGEGRRSGQGFPSAVQDREAWERTPDTPQTLSPAYRLAFDDPDFLLRPELRPMRLQLELLKPEIILRERGIDSTIVIFGSARIAPPGGEPIVDAAPEVLEKLAAKQRYYDEARKLARLASQESMKHYGREFVVCSGGGPGIMEAANRGAAEIGAPSIGLNIVLPHEQAPNAYISPALSFQFHYFAVRKMHFLLRAKALACFPGGFGTFDELFEALCLIQTGKVEPMPILLFGEDYWRRVIDFEALVEEGTIAARDLNLFSYVETAEDGWKMIKDHYGM</sequence>
<reference evidence="5 6" key="1">
    <citation type="submission" date="2017-07" db="EMBL/GenBank/DDBJ databases">
        <title>Draft Genome Sequences of Select Purple Nonsulfur Bacteria.</title>
        <authorList>
            <person name="Lasarre B."/>
            <person name="Mckinlay J.B."/>
        </authorList>
    </citation>
    <scope>NUCLEOTIDE SEQUENCE [LARGE SCALE GENOMIC DNA]</scope>
    <source>
        <strain evidence="5 6">DSM 11290</strain>
    </source>
</reference>
<comment type="caution">
    <text evidence="5">The sequence shown here is derived from an EMBL/GenBank/DDBJ whole genome shotgun (WGS) entry which is preliminary data.</text>
</comment>
<evidence type="ECO:0000313" key="6">
    <source>
        <dbReference type="Proteomes" id="UP000249299"/>
    </source>
</evidence>
<dbReference type="InterPro" id="IPR052341">
    <property type="entry name" value="LOG_family_nucleotidases"/>
</dbReference>
<dbReference type="GO" id="GO:0005829">
    <property type="term" value="C:cytosol"/>
    <property type="evidence" value="ECO:0007669"/>
    <property type="project" value="TreeGrafter"/>
</dbReference>
<dbReference type="OrthoDB" id="9801098at2"/>
<comment type="catalytic activity">
    <reaction evidence="1">
        <text>AMP + H2O = D-ribose 5-phosphate + adenine</text>
        <dbReference type="Rhea" id="RHEA:20129"/>
        <dbReference type="ChEBI" id="CHEBI:15377"/>
        <dbReference type="ChEBI" id="CHEBI:16708"/>
        <dbReference type="ChEBI" id="CHEBI:78346"/>
        <dbReference type="ChEBI" id="CHEBI:456215"/>
        <dbReference type="EC" id="3.2.2.4"/>
    </reaction>
</comment>
<dbReference type="SUPFAM" id="SSF102405">
    <property type="entry name" value="MCP/YpsA-like"/>
    <property type="match status" value="1"/>
</dbReference>
<keyword evidence="6" id="KW-1185">Reference proteome</keyword>
<evidence type="ECO:0000256" key="4">
    <source>
        <dbReference type="SAM" id="MobiDB-lite"/>
    </source>
</evidence>
<evidence type="ECO:0000256" key="3">
    <source>
        <dbReference type="ARBA" id="ARBA00031983"/>
    </source>
</evidence>
<dbReference type="EMBL" id="NPEV01000015">
    <property type="protein sequence ID" value="RAI27740.1"/>
    <property type="molecule type" value="Genomic_DNA"/>
</dbReference>
<dbReference type="Proteomes" id="UP000249299">
    <property type="component" value="Unassembled WGS sequence"/>
</dbReference>
<organism evidence="5 6">
    <name type="scientific">Rhodobium orientis</name>
    <dbReference type="NCBI Taxonomy" id="34017"/>
    <lineage>
        <taxon>Bacteria</taxon>
        <taxon>Pseudomonadati</taxon>
        <taxon>Pseudomonadota</taxon>
        <taxon>Alphaproteobacteria</taxon>
        <taxon>Hyphomicrobiales</taxon>
        <taxon>Rhodobiaceae</taxon>
        <taxon>Rhodobium</taxon>
    </lineage>
</organism>
<evidence type="ECO:0000256" key="1">
    <source>
        <dbReference type="ARBA" id="ARBA00000274"/>
    </source>
</evidence>